<dbReference type="Pfam" id="PF13579">
    <property type="entry name" value="Glyco_trans_4_4"/>
    <property type="match status" value="1"/>
</dbReference>
<sequence>MKILHVTPSYFPAVRYGGPIYSVHGLAAGQAALGHRVSVFTTNVDGPGISDVPVGMPVDMDGVAVTYFQIGSPRRLYRAPTMSAALRAQIADFDIVHLHSVFLWPTLAAARAAKKTGTPFILSPRGMLVADLIRAKSSVIKNGWLTLFERRSIREAAAIHFTADREALDFDALGLKTPCKVIIPNGVDAPTIPDTVSPDIIAATAQPGYALYLGRLNWKKNLVALIDALALAPETRLIIAGTDDENHAVQLQEAIANADVADRVMLIDRNVIGSDKEWLFAKCGLFILPSLNENFGNTVLEAMIREKPVIVSSGAGVAEVVKEAKCGLIAEPTAEALGIAIRELIDEPAETQAMGVRGRKAALAHFGWRAIAARMVTAYEGLVSR</sequence>
<feature type="domain" description="Glycosyltransferase subfamily 4-like N-terminal" evidence="2">
    <location>
        <begin position="17"/>
        <end position="186"/>
    </location>
</feature>
<name>A0A7H0LDC3_9SPHN</name>
<feature type="domain" description="Glycosyl transferase family 1" evidence="1">
    <location>
        <begin position="206"/>
        <end position="360"/>
    </location>
</feature>
<evidence type="ECO:0000313" key="3">
    <source>
        <dbReference type="EMBL" id="QNQ07676.1"/>
    </source>
</evidence>
<dbReference type="PANTHER" id="PTHR45947">
    <property type="entry name" value="SULFOQUINOVOSYL TRANSFERASE SQD2"/>
    <property type="match status" value="1"/>
</dbReference>
<keyword evidence="3" id="KW-0808">Transferase</keyword>
<evidence type="ECO:0000259" key="2">
    <source>
        <dbReference type="Pfam" id="PF13579"/>
    </source>
</evidence>
<dbReference type="InterPro" id="IPR028098">
    <property type="entry name" value="Glyco_trans_4-like_N"/>
</dbReference>
<dbReference type="Pfam" id="PF00534">
    <property type="entry name" value="Glycos_transf_1"/>
    <property type="match status" value="1"/>
</dbReference>
<accession>A0A7H0LDC3</accession>
<dbReference type="GO" id="GO:0016758">
    <property type="term" value="F:hexosyltransferase activity"/>
    <property type="evidence" value="ECO:0007669"/>
    <property type="project" value="TreeGrafter"/>
</dbReference>
<dbReference type="Gene3D" id="3.40.50.2000">
    <property type="entry name" value="Glycogen Phosphorylase B"/>
    <property type="match status" value="2"/>
</dbReference>
<proteinExistence type="predicted"/>
<dbReference type="SUPFAM" id="SSF53756">
    <property type="entry name" value="UDP-Glycosyltransferase/glycogen phosphorylase"/>
    <property type="match status" value="1"/>
</dbReference>
<protein>
    <submittedName>
        <fullName evidence="3">Glycosyltransferase</fullName>
    </submittedName>
</protein>
<dbReference type="RefSeq" id="WP_187760024.1">
    <property type="nucleotide sequence ID" value="NZ_CP061038.1"/>
</dbReference>
<dbReference type="Proteomes" id="UP000516148">
    <property type="component" value="Chromosome"/>
</dbReference>
<dbReference type="PANTHER" id="PTHR45947:SF3">
    <property type="entry name" value="SULFOQUINOVOSYL TRANSFERASE SQD2"/>
    <property type="match status" value="1"/>
</dbReference>
<dbReference type="KEGG" id="spap:H3Z74_12685"/>
<evidence type="ECO:0000259" key="1">
    <source>
        <dbReference type="Pfam" id="PF00534"/>
    </source>
</evidence>
<dbReference type="AlphaFoldDB" id="A0A7H0LDC3"/>
<dbReference type="InterPro" id="IPR050194">
    <property type="entry name" value="Glycosyltransferase_grp1"/>
</dbReference>
<keyword evidence="4" id="KW-1185">Reference proteome</keyword>
<evidence type="ECO:0000313" key="4">
    <source>
        <dbReference type="Proteomes" id="UP000516148"/>
    </source>
</evidence>
<reference evidence="3 4" key="1">
    <citation type="submission" date="2020-09" db="EMBL/GenBank/DDBJ databases">
        <title>Sphingomonas sp., a new species isolated from pork steak.</title>
        <authorList>
            <person name="Heidler von Heilborn D."/>
        </authorList>
    </citation>
    <scope>NUCLEOTIDE SEQUENCE [LARGE SCALE GENOMIC DNA]</scope>
    <source>
        <strain evidence="4">S8-3T</strain>
    </source>
</reference>
<organism evidence="3 4">
    <name type="scientific">Sphingomonas alpina</name>
    <dbReference type="NCBI Taxonomy" id="653931"/>
    <lineage>
        <taxon>Bacteria</taxon>
        <taxon>Pseudomonadati</taxon>
        <taxon>Pseudomonadota</taxon>
        <taxon>Alphaproteobacteria</taxon>
        <taxon>Sphingomonadales</taxon>
        <taxon>Sphingomonadaceae</taxon>
        <taxon>Sphingomonas</taxon>
    </lineage>
</organism>
<dbReference type="InterPro" id="IPR001296">
    <property type="entry name" value="Glyco_trans_1"/>
</dbReference>
<dbReference type="EMBL" id="CP061038">
    <property type="protein sequence ID" value="QNQ07676.1"/>
    <property type="molecule type" value="Genomic_DNA"/>
</dbReference>
<gene>
    <name evidence="3" type="ORF">H3Z74_12685</name>
</gene>